<evidence type="ECO:0000313" key="2">
    <source>
        <dbReference type="Proteomes" id="UP001549076"/>
    </source>
</evidence>
<gene>
    <name evidence="1" type="ORF">ABID37_005246</name>
</gene>
<name>A0ABV2N859_9HYPH</name>
<organism evidence="1 2">
    <name type="scientific">Aquamicrobium terrae</name>
    <dbReference type="NCBI Taxonomy" id="1324945"/>
    <lineage>
        <taxon>Bacteria</taxon>
        <taxon>Pseudomonadati</taxon>
        <taxon>Pseudomonadota</taxon>
        <taxon>Alphaproteobacteria</taxon>
        <taxon>Hyphomicrobiales</taxon>
        <taxon>Phyllobacteriaceae</taxon>
        <taxon>Aquamicrobium</taxon>
    </lineage>
</organism>
<evidence type="ECO:0000313" key="1">
    <source>
        <dbReference type="EMBL" id="MET3795005.1"/>
    </source>
</evidence>
<feature type="non-terminal residue" evidence="1">
    <location>
        <position position="1"/>
    </location>
</feature>
<comment type="caution">
    <text evidence="1">The sequence shown here is derived from an EMBL/GenBank/DDBJ whole genome shotgun (WGS) entry which is preliminary data.</text>
</comment>
<sequence>LGYSKAKAAEERFAGETARLLEELARTPAHSMGGVVAKLEVLLLESETGDAPSDFPWPHLRSVLADLRRLTGAEASLQRGPS</sequence>
<dbReference type="Proteomes" id="UP001549076">
    <property type="component" value="Unassembled WGS sequence"/>
</dbReference>
<reference evidence="1 2" key="1">
    <citation type="submission" date="2024-06" db="EMBL/GenBank/DDBJ databases">
        <title>Genomic Encyclopedia of Type Strains, Phase IV (KMG-IV): sequencing the most valuable type-strain genomes for metagenomic binning, comparative biology and taxonomic classification.</title>
        <authorList>
            <person name="Goeker M."/>
        </authorList>
    </citation>
    <scope>NUCLEOTIDE SEQUENCE [LARGE SCALE GENOMIC DNA]</scope>
    <source>
        <strain evidence="1 2">DSM 27865</strain>
    </source>
</reference>
<proteinExistence type="predicted"/>
<protein>
    <submittedName>
        <fullName evidence="1">Uncharacterized protein</fullName>
    </submittedName>
</protein>
<dbReference type="EMBL" id="JBEPML010000040">
    <property type="protein sequence ID" value="MET3795005.1"/>
    <property type="molecule type" value="Genomic_DNA"/>
</dbReference>
<keyword evidence="2" id="KW-1185">Reference proteome</keyword>
<accession>A0ABV2N859</accession>